<feature type="region of interest" description="Disordered" evidence="7">
    <location>
        <begin position="424"/>
        <end position="464"/>
    </location>
</feature>
<comment type="subcellular location">
    <subcellularLocation>
        <location evidence="2">Cell membrane</location>
        <topology evidence="2">Single-pass type II membrane protein</topology>
    </subcellularLocation>
    <subcellularLocation>
        <location evidence="6">Membrane</location>
        <topology evidence="6">Single-pass type II membrane protein</topology>
    </subcellularLocation>
</comment>
<gene>
    <name evidence="9" type="ORF">GCM10025782_14420</name>
</gene>
<name>A0ABP8Y0S9_9MICO</name>
<comment type="catalytic activity">
    <reaction evidence="1 6">
        <text>Cleavage of hydrophobic, N-terminal signal or leader sequences from secreted and periplasmic proteins.</text>
        <dbReference type="EC" id="3.4.21.89"/>
    </reaction>
</comment>
<dbReference type="PRINTS" id="PR00727">
    <property type="entry name" value="LEADERPTASE"/>
</dbReference>
<dbReference type="Gene3D" id="2.10.109.10">
    <property type="entry name" value="Umud Fragment, subunit A"/>
    <property type="match status" value="1"/>
</dbReference>
<evidence type="ECO:0000256" key="2">
    <source>
        <dbReference type="ARBA" id="ARBA00004401"/>
    </source>
</evidence>
<dbReference type="CDD" id="cd06530">
    <property type="entry name" value="S26_SPase_I"/>
    <property type="match status" value="1"/>
</dbReference>
<dbReference type="InterPro" id="IPR019758">
    <property type="entry name" value="Pept_S26A_signal_pept_1_CS"/>
</dbReference>
<feature type="compositionally biased region" description="Basic and acidic residues" evidence="7">
    <location>
        <begin position="100"/>
        <end position="124"/>
    </location>
</feature>
<dbReference type="NCBIfam" id="TIGR02227">
    <property type="entry name" value="sigpep_I_bact"/>
    <property type="match status" value="1"/>
</dbReference>
<dbReference type="EMBL" id="BAABLO010000004">
    <property type="protein sequence ID" value="GAA4718350.1"/>
    <property type="molecule type" value="Genomic_DNA"/>
</dbReference>
<protein>
    <recommendedName>
        <fullName evidence="4 6">Signal peptidase I</fullName>
        <ecNumber evidence="4 6">3.4.21.89</ecNumber>
    </recommendedName>
</protein>
<feature type="compositionally biased region" description="Basic and acidic residues" evidence="7">
    <location>
        <begin position="1"/>
        <end position="19"/>
    </location>
</feature>
<dbReference type="Proteomes" id="UP001500556">
    <property type="component" value="Unassembled WGS sequence"/>
</dbReference>
<evidence type="ECO:0000256" key="6">
    <source>
        <dbReference type="RuleBase" id="RU362042"/>
    </source>
</evidence>
<reference evidence="10" key="1">
    <citation type="journal article" date="2019" name="Int. J. Syst. Evol. Microbiol.">
        <title>The Global Catalogue of Microorganisms (GCM) 10K type strain sequencing project: providing services to taxonomists for standard genome sequencing and annotation.</title>
        <authorList>
            <consortium name="The Broad Institute Genomics Platform"/>
            <consortium name="The Broad Institute Genome Sequencing Center for Infectious Disease"/>
            <person name="Wu L."/>
            <person name="Ma J."/>
        </authorList>
    </citation>
    <scope>NUCLEOTIDE SEQUENCE [LARGE SCALE GENOMIC DNA]</scope>
    <source>
        <strain evidence="10">JCM 18961</strain>
    </source>
</reference>
<feature type="domain" description="Peptidase S26" evidence="8">
    <location>
        <begin position="206"/>
        <end position="402"/>
    </location>
</feature>
<evidence type="ECO:0000256" key="5">
    <source>
        <dbReference type="ARBA" id="ARBA00022801"/>
    </source>
</evidence>
<dbReference type="PROSITE" id="PS00761">
    <property type="entry name" value="SPASE_I_3"/>
    <property type="match status" value="1"/>
</dbReference>
<evidence type="ECO:0000259" key="8">
    <source>
        <dbReference type="Pfam" id="PF10502"/>
    </source>
</evidence>
<accession>A0ABP8Y0S9</accession>
<evidence type="ECO:0000256" key="7">
    <source>
        <dbReference type="SAM" id="MobiDB-lite"/>
    </source>
</evidence>
<proteinExistence type="inferred from homology"/>
<organism evidence="9 10">
    <name type="scientific">Pedococcus ginsenosidimutans</name>
    <dbReference type="NCBI Taxonomy" id="490570"/>
    <lineage>
        <taxon>Bacteria</taxon>
        <taxon>Bacillati</taxon>
        <taxon>Actinomycetota</taxon>
        <taxon>Actinomycetes</taxon>
        <taxon>Micrococcales</taxon>
        <taxon>Intrasporangiaceae</taxon>
        <taxon>Pedococcus</taxon>
    </lineage>
</organism>
<dbReference type="SUPFAM" id="SSF51306">
    <property type="entry name" value="LexA/Signal peptidase"/>
    <property type="match status" value="1"/>
</dbReference>
<dbReference type="PANTHER" id="PTHR43390:SF1">
    <property type="entry name" value="CHLOROPLAST PROCESSING PEPTIDASE"/>
    <property type="match status" value="1"/>
</dbReference>
<evidence type="ECO:0000256" key="3">
    <source>
        <dbReference type="ARBA" id="ARBA00009370"/>
    </source>
</evidence>
<feature type="compositionally biased region" description="Low complexity" evidence="7">
    <location>
        <begin position="452"/>
        <end position="464"/>
    </location>
</feature>
<evidence type="ECO:0000313" key="9">
    <source>
        <dbReference type="EMBL" id="GAA4718350.1"/>
    </source>
</evidence>
<evidence type="ECO:0000256" key="1">
    <source>
        <dbReference type="ARBA" id="ARBA00000677"/>
    </source>
</evidence>
<feature type="region of interest" description="Disordered" evidence="7">
    <location>
        <begin position="368"/>
        <end position="388"/>
    </location>
</feature>
<comment type="similarity">
    <text evidence="3 6">Belongs to the peptidase S26 family.</text>
</comment>
<feature type="region of interest" description="Disordered" evidence="7">
    <location>
        <begin position="1"/>
        <end position="173"/>
    </location>
</feature>
<feature type="compositionally biased region" description="Basic and acidic residues" evidence="7">
    <location>
        <begin position="368"/>
        <end position="379"/>
    </location>
</feature>
<dbReference type="InterPro" id="IPR036286">
    <property type="entry name" value="LexA/Signal_pep-like_sf"/>
</dbReference>
<keyword evidence="5 6" id="KW-0378">Hydrolase</keyword>
<evidence type="ECO:0000313" key="10">
    <source>
        <dbReference type="Proteomes" id="UP001500556"/>
    </source>
</evidence>
<dbReference type="RefSeq" id="WP_345502156.1">
    <property type="nucleotide sequence ID" value="NZ_BAABLO010000004.1"/>
</dbReference>
<dbReference type="InterPro" id="IPR000223">
    <property type="entry name" value="Pept_S26A_signal_pept_1"/>
</dbReference>
<dbReference type="Pfam" id="PF10502">
    <property type="entry name" value="Peptidase_S26"/>
    <property type="match status" value="1"/>
</dbReference>
<feature type="compositionally biased region" description="Low complexity" evidence="7">
    <location>
        <begin position="426"/>
        <end position="438"/>
    </location>
</feature>
<keyword evidence="10" id="KW-1185">Reference proteome</keyword>
<comment type="caution">
    <text evidence="9">The sequence shown here is derived from an EMBL/GenBank/DDBJ whole genome shotgun (WGS) entry which is preliminary data.</text>
</comment>
<sequence>MTRAPGGEDRSWLGFDRDQASSGPQGPGAEDGSTQRGVHDAPAGPWLRHDLEPGQPVDATGDAPVAPGDGGTARGEGRASGHDPAWLEPELDVPAAAYGPHDDAADPADPRDPADPADPRRPAHAEYPASGARDDDRHDTGVPPTLGAGQMDDDDATRPRHRGDAAGGDGAVVDAAGVDAAGVGGGDREDDGGEAGPLAVVGAAVKEFAIVVGMALVLSFIVKTWLLQAFYIPSGSMEDTLVLNDRVIVSKLTPGPIDLERGDIVVFADPGNWLEETPAVPHGKVVTAVREAMTFVGLLPDNSENHLIKRVIGLPGDHVVCCDEGGRITINGAAIKEPYLKPGDAASEQDFDITVPRGRVWVMGDHRSNSADSRAHDSPEDNGSQGSVDERLIVGRAVALVWPLDHLTWLSNPHAVFAKVPAPSSQGATVGQQAPAGGTTTGSGGAEVPGNDTDGSTGTTDSGG</sequence>
<dbReference type="PANTHER" id="PTHR43390">
    <property type="entry name" value="SIGNAL PEPTIDASE I"/>
    <property type="match status" value="1"/>
</dbReference>
<keyword evidence="6" id="KW-0645">Protease</keyword>
<dbReference type="InterPro" id="IPR019533">
    <property type="entry name" value="Peptidase_S26"/>
</dbReference>
<dbReference type="EC" id="3.4.21.89" evidence="4 6"/>
<evidence type="ECO:0000256" key="4">
    <source>
        <dbReference type="ARBA" id="ARBA00013208"/>
    </source>
</evidence>